<dbReference type="PIRSF" id="PIRSF021435">
    <property type="entry name" value="SpoIIIAB"/>
    <property type="match status" value="1"/>
</dbReference>
<dbReference type="InterPro" id="IPR014198">
    <property type="entry name" value="Spore_III_AB"/>
</dbReference>
<gene>
    <name evidence="1" type="ORF">SAMN05421852_107102</name>
</gene>
<dbReference type="Pfam" id="PF09548">
    <property type="entry name" value="Spore_III_AB"/>
    <property type="match status" value="1"/>
</dbReference>
<evidence type="ECO:0000313" key="2">
    <source>
        <dbReference type="Proteomes" id="UP000199545"/>
    </source>
</evidence>
<keyword evidence="2" id="KW-1185">Reference proteome</keyword>
<reference evidence="1 2" key="1">
    <citation type="submission" date="2016-10" db="EMBL/GenBank/DDBJ databases">
        <authorList>
            <person name="de Groot N.N."/>
        </authorList>
    </citation>
    <scope>NUCLEOTIDE SEQUENCE [LARGE SCALE GENOMIC DNA]</scope>
    <source>
        <strain evidence="1 2">DSM 44778</strain>
    </source>
</reference>
<accession>A0A1I3QD14</accession>
<dbReference type="EMBL" id="FORR01000007">
    <property type="protein sequence ID" value="SFJ31422.1"/>
    <property type="molecule type" value="Genomic_DNA"/>
</dbReference>
<dbReference type="AlphaFoldDB" id="A0A1I3QD14"/>
<evidence type="ECO:0000313" key="1">
    <source>
        <dbReference type="EMBL" id="SFJ31422.1"/>
    </source>
</evidence>
<name>A0A1I3QD14_9BACL</name>
<organism evidence="1 2">
    <name type="scientific">Thermoflavimicrobium dichotomicum</name>
    <dbReference type="NCBI Taxonomy" id="46223"/>
    <lineage>
        <taxon>Bacteria</taxon>
        <taxon>Bacillati</taxon>
        <taxon>Bacillota</taxon>
        <taxon>Bacilli</taxon>
        <taxon>Bacillales</taxon>
        <taxon>Thermoactinomycetaceae</taxon>
        <taxon>Thermoflavimicrobium</taxon>
    </lineage>
</organism>
<sequence length="164" mass="18786">MVLLAASWAGFFLARNYRERPQQIRQLRSALSLLETEIGYGTRPLIEACEAIAERMDGAISAIFARCAENLKQMDGASTYECFQQAIEQQWPHTTMKKPEKLVLLHFCQTLGRSDREDQLQHVRVAKSNLEVEEMKAREEQGQYEKMCKTVGILCGVLIIILMY</sequence>
<dbReference type="STRING" id="46223.SAMN05421852_107102"/>
<dbReference type="Proteomes" id="UP000199545">
    <property type="component" value="Unassembled WGS sequence"/>
</dbReference>
<protein>
    <submittedName>
        <fullName evidence="1">Stage III sporulation protein AB</fullName>
    </submittedName>
</protein>
<dbReference type="NCBIfam" id="TIGR02833">
    <property type="entry name" value="spore_III_AB"/>
    <property type="match status" value="1"/>
</dbReference>
<proteinExistence type="predicted"/>